<dbReference type="Pfam" id="PF00474">
    <property type="entry name" value="SSF"/>
    <property type="match status" value="1"/>
</dbReference>
<evidence type="ECO:0000313" key="9">
    <source>
        <dbReference type="EMBL" id="RWS09321.1"/>
    </source>
</evidence>
<dbReference type="GO" id="GO:0005886">
    <property type="term" value="C:plasma membrane"/>
    <property type="evidence" value="ECO:0007669"/>
    <property type="project" value="TreeGrafter"/>
</dbReference>
<comment type="caution">
    <text evidence="8">The sequence shown here is derived from an EMBL/GenBank/DDBJ whole genome shotgun (WGS) entry which is preliminary data.</text>
</comment>
<evidence type="ECO:0000256" key="1">
    <source>
        <dbReference type="ARBA" id="ARBA00004141"/>
    </source>
</evidence>
<evidence type="ECO:0000256" key="5">
    <source>
        <dbReference type="ARBA" id="ARBA00023136"/>
    </source>
</evidence>
<evidence type="ECO:0000256" key="6">
    <source>
        <dbReference type="RuleBase" id="RU362091"/>
    </source>
</evidence>
<dbReference type="PROSITE" id="PS50283">
    <property type="entry name" value="NA_SOLUT_SYMP_3"/>
    <property type="match status" value="1"/>
</dbReference>
<evidence type="ECO:0000256" key="3">
    <source>
        <dbReference type="ARBA" id="ARBA00022692"/>
    </source>
</evidence>
<dbReference type="GO" id="GO:0005412">
    <property type="term" value="F:D-glucose:sodium symporter activity"/>
    <property type="evidence" value="ECO:0007669"/>
    <property type="project" value="TreeGrafter"/>
</dbReference>
<dbReference type="EMBL" id="NCKU01002564">
    <property type="protein sequence ID" value="RWS09321.1"/>
    <property type="molecule type" value="Genomic_DNA"/>
</dbReference>
<evidence type="ECO:0000313" key="10">
    <source>
        <dbReference type="Proteomes" id="UP000285301"/>
    </source>
</evidence>
<evidence type="ECO:0000313" key="8">
    <source>
        <dbReference type="EMBL" id="RWS08779.1"/>
    </source>
</evidence>
<keyword evidence="5 7" id="KW-0472">Membrane</keyword>
<dbReference type="STRING" id="1965070.A0A3S4QX24"/>
<proteinExistence type="inferred from homology"/>
<reference evidence="8" key="2">
    <citation type="submission" date="2018-11" db="EMBL/GenBank/DDBJ databases">
        <title>Trombidioid mite genomics.</title>
        <authorList>
            <person name="Dong X."/>
        </authorList>
    </citation>
    <scope>NUCLEOTIDE SEQUENCE</scope>
    <source>
        <strain evidence="8">UoL-WK</strain>
    </source>
</reference>
<dbReference type="Proteomes" id="UP000285301">
    <property type="component" value="Unassembled WGS sequence"/>
</dbReference>
<evidence type="ECO:0000256" key="2">
    <source>
        <dbReference type="ARBA" id="ARBA00006434"/>
    </source>
</evidence>
<dbReference type="InterPro" id="IPR001734">
    <property type="entry name" value="Na/solute_symporter"/>
</dbReference>
<gene>
    <name evidence="9" type="ORF">B4U79_04199</name>
    <name evidence="8" type="ORF">B4U79_12936</name>
</gene>
<feature type="transmembrane region" description="Helical" evidence="7">
    <location>
        <begin position="21"/>
        <end position="41"/>
    </location>
</feature>
<dbReference type="PANTHER" id="PTHR11819:SF150">
    <property type="entry name" value="SODIUM_MYO-INOSITOL COTRANSPORTER"/>
    <property type="match status" value="1"/>
</dbReference>
<protein>
    <submittedName>
        <fullName evidence="8">Sodium/myo-inositol cotransporter-like protein</fullName>
    </submittedName>
</protein>
<organism evidence="8 10">
    <name type="scientific">Dinothrombium tinctorium</name>
    <dbReference type="NCBI Taxonomy" id="1965070"/>
    <lineage>
        <taxon>Eukaryota</taxon>
        <taxon>Metazoa</taxon>
        <taxon>Ecdysozoa</taxon>
        <taxon>Arthropoda</taxon>
        <taxon>Chelicerata</taxon>
        <taxon>Arachnida</taxon>
        <taxon>Acari</taxon>
        <taxon>Acariformes</taxon>
        <taxon>Trombidiformes</taxon>
        <taxon>Prostigmata</taxon>
        <taxon>Anystina</taxon>
        <taxon>Parasitengona</taxon>
        <taxon>Trombidioidea</taxon>
        <taxon>Trombidiidae</taxon>
        <taxon>Dinothrombium</taxon>
    </lineage>
</organism>
<dbReference type="EMBL" id="NCKU01002789">
    <property type="protein sequence ID" value="RWS08779.1"/>
    <property type="molecule type" value="Genomic_DNA"/>
</dbReference>
<accession>A0A3S4QX24</accession>
<comment type="similarity">
    <text evidence="2 6">Belongs to the sodium:solute symporter (SSF) (TC 2.A.21) family.</text>
</comment>
<feature type="transmembrane region" description="Helical" evidence="7">
    <location>
        <begin position="47"/>
        <end position="67"/>
    </location>
</feature>
<keyword evidence="4 7" id="KW-1133">Transmembrane helix</keyword>
<dbReference type="AlphaFoldDB" id="A0A3S4QX24"/>
<dbReference type="PANTHER" id="PTHR11819">
    <property type="entry name" value="SOLUTE CARRIER FAMILY 5"/>
    <property type="match status" value="1"/>
</dbReference>
<reference evidence="8 10" key="1">
    <citation type="journal article" date="2018" name="Gigascience">
        <title>Genomes of trombidid mites reveal novel predicted allergens and laterally-transferred genes associated with secondary metabolism.</title>
        <authorList>
            <person name="Dong X."/>
            <person name="Chaisiri K."/>
            <person name="Xia D."/>
            <person name="Armstrong S.D."/>
            <person name="Fang Y."/>
            <person name="Donnelly M.J."/>
            <person name="Kadowaki T."/>
            <person name="McGarry J.W."/>
            <person name="Darby A.C."/>
            <person name="Makepeace B.L."/>
        </authorList>
    </citation>
    <scope>NUCLEOTIDE SEQUENCE [LARGE SCALE GENOMIC DNA]</scope>
    <source>
        <strain evidence="8">UoL-WK</strain>
    </source>
</reference>
<name>A0A3S4QX24_9ACAR</name>
<dbReference type="InterPro" id="IPR038377">
    <property type="entry name" value="Na/Glc_symporter_sf"/>
</dbReference>
<dbReference type="OrthoDB" id="6132759at2759"/>
<dbReference type="Gene3D" id="1.20.1730.10">
    <property type="entry name" value="Sodium/glucose cotransporter"/>
    <property type="match status" value="1"/>
</dbReference>
<evidence type="ECO:0000256" key="4">
    <source>
        <dbReference type="ARBA" id="ARBA00022989"/>
    </source>
</evidence>
<keyword evidence="3 7" id="KW-0812">Transmembrane</keyword>
<evidence type="ECO:0000256" key="7">
    <source>
        <dbReference type="SAM" id="Phobius"/>
    </source>
</evidence>
<keyword evidence="10" id="KW-1185">Reference proteome</keyword>
<comment type="subcellular location">
    <subcellularLocation>
        <location evidence="1">Membrane</location>
        <topology evidence="1">Multi-pass membrane protein</topology>
    </subcellularLocation>
</comment>
<sequence length="99" mass="10629">MSFVCMPRSMFRTKNRGTVDGYFLAGRYLSWLPVGASVFASNIGSEHFMGLAGSGAASGLGVGAFELNVSRLRCSIIIIKQELALHSNTIISKRANVNC</sequence>